<organism evidence="1 2">
    <name type="scientific">Fusarium sarcochroum</name>
    <dbReference type="NCBI Taxonomy" id="1208366"/>
    <lineage>
        <taxon>Eukaryota</taxon>
        <taxon>Fungi</taxon>
        <taxon>Dikarya</taxon>
        <taxon>Ascomycota</taxon>
        <taxon>Pezizomycotina</taxon>
        <taxon>Sordariomycetes</taxon>
        <taxon>Hypocreomycetidae</taxon>
        <taxon>Hypocreales</taxon>
        <taxon>Nectriaceae</taxon>
        <taxon>Fusarium</taxon>
        <taxon>Fusarium lateritium species complex</taxon>
    </lineage>
</organism>
<comment type="caution">
    <text evidence="1">The sequence shown here is derived from an EMBL/GenBank/DDBJ whole genome shotgun (WGS) entry which is preliminary data.</text>
</comment>
<evidence type="ECO:0000313" key="1">
    <source>
        <dbReference type="EMBL" id="KAF4959250.1"/>
    </source>
</evidence>
<gene>
    <name evidence="1" type="ORF">FSARC_10766</name>
</gene>
<dbReference type="OrthoDB" id="5095713at2759"/>
<sequence>MAVSHELSLLTVSGGLGEGPLSSHSSGSGLTTTDSILNYLHRGADLRETFQTLMSQLMRTSHDLAPQDYVLWKKDRKTLARLVWNHAVDRHQMRHDTSYEAKEVDGKKMVYIGCKTKDAEKEVKRNLKGSGAMDFVLKTLHFDEVQVNNKFTGHLARTDLSSTLVREPPSLIKRSLLGIPFEAPSSEGTSSSTTLGGIILVDGQPYALATGCPFSDERAKAMAMNQGEVVVYSYSGRNQPQEPHVARELMRERREYPHFSILSDWALVALPDGELPPNTILDVEQNSSQDWPWPSTPMHLKLLAERYITEKDLAHLMQKEGGRVACLTYSPSSSSSAPIPGFISPGTSTVMLSGTVFTVLRIDMFTSLGNAVCGIIIAGSRKGDDYISTPRNPSSDLEVFSAFMIPIMDVLKNISETLQVDVFLPTLTDYRIHSLQNQCQDNRWESDKPPFPYLNMELLLGQQKQNRRGLQSNEELKLRFRISKTQTVSSPPPNFGWPTRYILEEFIGLHYETTLLLLQLGDICPLSAAFRPGLRQWVRDYRKSRWRNRRTFACTAIIEQCLQTEAGENILGFLIFLWKTQRQQTHKGYKRGTAYEKRRIAWLAQLLSSLFDIMKISKTATPSIQQLQAFVYCLISAFKDKDLKHLYLVLDANYDVKRAGPANRSWATTPPTRLNSIYRFWRSVKGCMSGESEKADLVDVDTALYNTPDVLTTWNCSVATTTRILVLLHKIYASDRRQMMVYCGEGSTWVRFYAAVVLGLDVQFRRLERDGAHPMRRMFHHSAHLSNDSPADVVVYFDGQPGTTNVCEIVDRVDVGQAATGEIAPAGYLDEEGN</sequence>
<keyword evidence="2" id="KW-1185">Reference proteome</keyword>
<protein>
    <submittedName>
        <fullName evidence="1">Uncharacterized protein</fullName>
    </submittedName>
</protein>
<reference evidence="1" key="1">
    <citation type="journal article" date="2020" name="BMC Genomics">
        <title>Correction to: Identification and distribution of gene clusters required for synthesis of sphingolipid metabolism inhibitors in diverse species of the filamentous fungus Fusarium.</title>
        <authorList>
            <person name="Kim H.S."/>
            <person name="Lohmar J.M."/>
            <person name="Busman M."/>
            <person name="Brown D.W."/>
            <person name="Naumann T.A."/>
            <person name="Divon H.H."/>
            <person name="Lysoe E."/>
            <person name="Uhlig S."/>
            <person name="Proctor R.H."/>
        </authorList>
    </citation>
    <scope>NUCLEOTIDE SEQUENCE</scope>
    <source>
        <strain evidence="1">NRRL 20472</strain>
    </source>
</reference>
<accession>A0A8H4TJV3</accession>
<name>A0A8H4TJV3_9HYPO</name>
<dbReference type="AlphaFoldDB" id="A0A8H4TJV3"/>
<proteinExistence type="predicted"/>
<reference evidence="1" key="2">
    <citation type="submission" date="2020-05" db="EMBL/GenBank/DDBJ databases">
        <authorList>
            <person name="Kim H.-S."/>
            <person name="Proctor R.H."/>
            <person name="Brown D.W."/>
        </authorList>
    </citation>
    <scope>NUCLEOTIDE SEQUENCE</scope>
    <source>
        <strain evidence="1">NRRL 20472</strain>
    </source>
</reference>
<dbReference type="EMBL" id="JABEXW010000666">
    <property type="protein sequence ID" value="KAF4959250.1"/>
    <property type="molecule type" value="Genomic_DNA"/>
</dbReference>
<dbReference type="Proteomes" id="UP000622797">
    <property type="component" value="Unassembled WGS sequence"/>
</dbReference>
<evidence type="ECO:0000313" key="2">
    <source>
        <dbReference type="Proteomes" id="UP000622797"/>
    </source>
</evidence>